<gene>
    <name evidence="1" type="ORF">HAX54_013383</name>
</gene>
<evidence type="ECO:0000313" key="1">
    <source>
        <dbReference type="EMBL" id="MCD7472314.1"/>
    </source>
</evidence>
<keyword evidence="2" id="KW-1185">Reference proteome</keyword>
<evidence type="ECO:0000313" key="2">
    <source>
        <dbReference type="Proteomes" id="UP000823775"/>
    </source>
</evidence>
<accession>A0ABS8TP34</accession>
<sequence length="139" mass="16066">MKYPWGKKAFDDLIKSISRRWMSQKILSVAEMPLGCMCVYMSIVLQFDRRLQSRLEIKCPRLLQREDSAIILYGAHSMHRMFNDDNNRLSLLNLSSSFVEPRSATLVVNATDDPDDNFMDDPPHIPIAKVKDEFDDIAD</sequence>
<dbReference type="EMBL" id="JACEIK010001808">
    <property type="protein sequence ID" value="MCD7472314.1"/>
    <property type="molecule type" value="Genomic_DNA"/>
</dbReference>
<organism evidence="1 2">
    <name type="scientific">Datura stramonium</name>
    <name type="common">Jimsonweed</name>
    <name type="synonym">Common thornapple</name>
    <dbReference type="NCBI Taxonomy" id="4076"/>
    <lineage>
        <taxon>Eukaryota</taxon>
        <taxon>Viridiplantae</taxon>
        <taxon>Streptophyta</taxon>
        <taxon>Embryophyta</taxon>
        <taxon>Tracheophyta</taxon>
        <taxon>Spermatophyta</taxon>
        <taxon>Magnoliopsida</taxon>
        <taxon>eudicotyledons</taxon>
        <taxon>Gunneridae</taxon>
        <taxon>Pentapetalae</taxon>
        <taxon>asterids</taxon>
        <taxon>lamiids</taxon>
        <taxon>Solanales</taxon>
        <taxon>Solanaceae</taxon>
        <taxon>Solanoideae</taxon>
        <taxon>Datureae</taxon>
        <taxon>Datura</taxon>
    </lineage>
</organism>
<name>A0ABS8TP34_DATST</name>
<dbReference type="Proteomes" id="UP000823775">
    <property type="component" value="Unassembled WGS sequence"/>
</dbReference>
<reference evidence="1 2" key="1">
    <citation type="journal article" date="2021" name="BMC Genomics">
        <title>Datura genome reveals duplications of psychoactive alkaloid biosynthetic genes and high mutation rate following tissue culture.</title>
        <authorList>
            <person name="Rajewski A."/>
            <person name="Carter-House D."/>
            <person name="Stajich J."/>
            <person name="Litt A."/>
        </authorList>
    </citation>
    <scope>NUCLEOTIDE SEQUENCE [LARGE SCALE GENOMIC DNA]</scope>
    <source>
        <strain evidence="1">AR-01</strain>
    </source>
</reference>
<evidence type="ECO:0008006" key="3">
    <source>
        <dbReference type="Google" id="ProtNLM"/>
    </source>
</evidence>
<protein>
    <recommendedName>
        <fullName evidence="3">DUF1985 domain-containing protein</fullName>
    </recommendedName>
</protein>
<proteinExistence type="predicted"/>
<comment type="caution">
    <text evidence="1">The sequence shown here is derived from an EMBL/GenBank/DDBJ whole genome shotgun (WGS) entry which is preliminary data.</text>
</comment>